<evidence type="ECO:0000313" key="4">
    <source>
        <dbReference type="EMBL" id="MBD8489146.1"/>
    </source>
</evidence>
<evidence type="ECO:0000259" key="3">
    <source>
        <dbReference type="Pfam" id="PF16344"/>
    </source>
</evidence>
<keyword evidence="1" id="KW-0812">Transmembrane</keyword>
<name>A0ABR9AK16_9BACT</name>
<protein>
    <submittedName>
        <fullName evidence="4">FecR family protein</fullName>
    </submittedName>
</protein>
<dbReference type="Pfam" id="PF04773">
    <property type="entry name" value="FecR"/>
    <property type="match status" value="1"/>
</dbReference>
<sequence>MDESKLLKYFEGTATGKETEDIEAWFQISKSNEDRFYQLKAQYIASKFKETSDQIDLNSKWKQFQIKTQNKSIYKFRSPLLKYAASIILVVGLGALFYLFQGIYDQSPIPYSDDKVITLQLGNGETILMEESGQLSIKNSKGQVIGNQLGGRLTYLSKKGNNDGGNPSFNTLKVPYAKRFEVILPDGSEVTLNAGSSLTYPTSFDHMETRSVTLSGEAFFKVKKDADQPFIVKADLMNIRVLGTEFNVSSYPEDPLVQTALVEGKVSIYNNDSSYDERATVLLPGELANWDKSGNEIQVKKTELDMYTAWLSGKIIFRNISFPNIIKKLERHYDVEIVNSQGTFETEYYSASFDVETIDEVMETFKRAYGLQYEIKGNKIFIHH</sequence>
<dbReference type="PANTHER" id="PTHR30273:SF2">
    <property type="entry name" value="PROTEIN FECR"/>
    <property type="match status" value="1"/>
</dbReference>
<keyword evidence="5" id="KW-1185">Reference proteome</keyword>
<dbReference type="Gene3D" id="3.55.50.30">
    <property type="match status" value="1"/>
</dbReference>
<reference evidence="4 5" key="1">
    <citation type="submission" date="2020-09" db="EMBL/GenBank/DDBJ databases">
        <title>Echinicola sp. CAU 1574 isolated from sand of Sido Beach.</title>
        <authorList>
            <person name="Kim W."/>
        </authorList>
    </citation>
    <scope>NUCLEOTIDE SEQUENCE [LARGE SCALE GENOMIC DNA]</scope>
    <source>
        <strain evidence="4 5">CAU 1574</strain>
    </source>
</reference>
<dbReference type="InterPro" id="IPR006860">
    <property type="entry name" value="FecR"/>
</dbReference>
<gene>
    <name evidence="4" type="ORF">IFO69_10355</name>
</gene>
<dbReference type="PANTHER" id="PTHR30273">
    <property type="entry name" value="PERIPLASMIC SIGNAL SENSOR AND SIGMA FACTOR ACTIVATOR FECR-RELATED"/>
    <property type="match status" value="1"/>
</dbReference>
<dbReference type="Gene3D" id="2.60.120.1440">
    <property type="match status" value="1"/>
</dbReference>
<proteinExistence type="predicted"/>
<feature type="transmembrane region" description="Helical" evidence="1">
    <location>
        <begin position="80"/>
        <end position="100"/>
    </location>
</feature>
<dbReference type="Proteomes" id="UP000647133">
    <property type="component" value="Unassembled WGS sequence"/>
</dbReference>
<comment type="caution">
    <text evidence="4">The sequence shown here is derived from an EMBL/GenBank/DDBJ whole genome shotgun (WGS) entry which is preliminary data.</text>
</comment>
<dbReference type="PIRSF" id="PIRSF018266">
    <property type="entry name" value="FecR"/>
    <property type="match status" value="1"/>
</dbReference>
<dbReference type="EMBL" id="JACYTQ010000003">
    <property type="protein sequence ID" value="MBD8489146.1"/>
    <property type="molecule type" value="Genomic_DNA"/>
</dbReference>
<feature type="domain" description="Protein FecR C-terminal" evidence="3">
    <location>
        <begin position="314"/>
        <end position="382"/>
    </location>
</feature>
<feature type="domain" description="FecR protein" evidence="2">
    <location>
        <begin position="176"/>
        <end position="266"/>
    </location>
</feature>
<keyword evidence="1" id="KW-1133">Transmembrane helix</keyword>
<evidence type="ECO:0000256" key="1">
    <source>
        <dbReference type="SAM" id="Phobius"/>
    </source>
</evidence>
<dbReference type="InterPro" id="IPR032508">
    <property type="entry name" value="FecR_C"/>
</dbReference>
<evidence type="ECO:0000313" key="5">
    <source>
        <dbReference type="Proteomes" id="UP000647133"/>
    </source>
</evidence>
<keyword evidence="1" id="KW-0472">Membrane</keyword>
<accession>A0ABR9AK16</accession>
<evidence type="ECO:0000259" key="2">
    <source>
        <dbReference type="Pfam" id="PF04773"/>
    </source>
</evidence>
<organism evidence="4 5">
    <name type="scientific">Echinicola arenosa</name>
    <dbReference type="NCBI Taxonomy" id="2774144"/>
    <lineage>
        <taxon>Bacteria</taxon>
        <taxon>Pseudomonadati</taxon>
        <taxon>Bacteroidota</taxon>
        <taxon>Cytophagia</taxon>
        <taxon>Cytophagales</taxon>
        <taxon>Cyclobacteriaceae</taxon>
        <taxon>Echinicola</taxon>
    </lineage>
</organism>
<dbReference type="Pfam" id="PF16344">
    <property type="entry name" value="FecR_C"/>
    <property type="match status" value="1"/>
</dbReference>
<dbReference type="RefSeq" id="WP_192010034.1">
    <property type="nucleotide sequence ID" value="NZ_JACYTQ010000003.1"/>
</dbReference>
<dbReference type="InterPro" id="IPR012373">
    <property type="entry name" value="Ferrdict_sens_TM"/>
</dbReference>